<name>A0A382RKN7_9ZZZZ</name>
<keyword evidence="8" id="KW-0784">Thiamine biosynthesis</keyword>
<evidence type="ECO:0000259" key="12">
    <source>
        <dbReference type="Pfam" id="PF09084"/>
    </source>
</evidence>
<dbReference type="PANTHER" id="PTHR31528">
    <property type="entry name" value="4-AMINO-5-HYDROXYMETHYL-2-METHYLPYRIMIDINE PHOSPHATE SYNTHASE THI11-RELATED"/>
    <property type="match status" value="1"/>
</dbReference>
<evidence type="ECO:0000256" key="11">
    <source>
        <dbReference type="ARBA" id="ARBA00048179"/>
    </source>
</evidence>
<dbReference type="PANTHER" id="PTHR31528:SF1">
    <property type="entry name" value="4-AMINO-5-HYDROXYMETHYL-2-METHYLPYRIMIDINE PHOSPHATE SYNTHASE THI11-RELATED"/>
    <property type="match status" value="1"/>
</dbReference>
<comment type="similarity">
    <text evidence="3">Belongs to the NMT1/THI5 family.</text>
</comment>
<dbReference type="AlphaFoldDB" id="A0A382RKN7"/>
<feature type="domain" description="SsuA/THI5-like" evidence="12">
    <location>
        <begin position="42"/>
        <end position="244"/>
    </location>
</feature>
<keyword evidence="5" id="KW-0808">Transferase</keyword>
<comment type="pathway">
    <text evidence="2">Cofactor biosynthesis; thiamine diphosphate biosynthesis.</text>
</comment>
<organism evidence="13">
    <name type="scientific">marine metagenome</name>
    <dbReference type="NCBI Taxonomy" id="408172"/>
    <lineage>
        <taxon>unclassified sequences</taxon>
        <taxon>metagenomes</taxon>
        <taxon>ecological metagenomes</taxon>
    </lineage>
</organism>
<dbReference type="GO" id="GO:0046872">
    <property type="term" value="F:metal ion binding"/>
    <property type="evidence" value="ECO:0007669"/>
    <property type="project" value="UniProtKB-KW"/>
</dbReference>
<evidence type="ECO:0000256" key="4">
    <source>
        <dbReference type="ARBA" id="ARBA00011738"/>
    </source>
</evidence>
<protein>
    <recommendedName>
        <fullName evidence="10">Thiamine pyrimidine synthase</fullName>
    </recommendedName>
</protein>
<dbReference type="Gene3D" id="3.40.190.10">
    <property type="entry name" value="Periplasmic binding protein-like II"/>
    <property type="match status" value="2"/>
</dbReference>
<evidence type="ECO:0000256" key="6">
    <source>
        <dbReference type="ARBA" id="ARBA00022723"/>
    </source>
</evidence>
<reference evidence="13" key="1">
    <citation type="submission" date="2018-05" db="EMBL/GenBank/DDBJ databases">
        <authorList>
            <person name="Lanie J.A."/>
            <person name="Ng W.-L."/>
            <person name="Kazmierczak K.M."/>
            <person name="Andrzejewski T.M."/>
            <person name="Davidsen T.M."/>
            <person name="Wayne K.J."/>
            <person name="Tettelin H."/>
            <person name="Glass J.I."/>
            <person name="Rusch D."/>
            <person name="Podicherti R."/>
            <person name="Tsui H.-C.T."/>
            <person name="Winkler M.E."/>
        </authorList>
    </citation>
    <scope>NUCLEOTIDE SEQUENCE</scope>
</reference>
<sequence>MLPYALLVFFGLLVSCGSQPDAGDSPGGIEPVQLALNWFPEAQHGGYYAAQLHGLYREAGVEVDILGGGPDAPVVQRVATGQVEFGLTNADGVITARAAGAPIVALFAPYQINPRCLVVHESTGITTIEQIADVTLALSQRPAFSHFLRRRYAFRNVTVVPYHGSVTPFLENERYAMQGYVFSEPVVARRMGADARSLMVADTGFNPYASALIATEATVRDHPDLVAAVVAASRQGWAQYLETPLATNQHIHTLNPEMDMAILAAGVELSQDLVLDAVA</sequence>
<dbReference type="EMBL" id="UINC01122440">
    <property type="protein sequence ID" value="SVC98253.1"/>
    <property type="molecule type" value="Genomic_DNA"/>
</dbReference>
<evidence type="ECO:0000256" key="2">
    <source>
        <dbReference type="ARBA" id="ARBA00004948"/>
    </source>
</evidence>
<gene>
    <name evidence="13" type="ORF">METZ01_LOCUS351107</name>
</gene>
<dbReference type="GO" id="GO:0016740">
    <property type="term" value="F:transferase activity"/>
    <property type="evidence" value="ECO:0007669"/>
    <property type="project" value="UniProtKB-KW"/>
</dbReference>
<keyword evidence="6" id="KW-0479">Metal-binding</keyword>
<keyword evidence="9" id="KW-0408">Iron</keyword>
<dbReference type="InterPro" id="IPR027939">
    <property type="entry name" value="NMT1/THI5"/>
</dbReference>
<dbReference type="GO" id="GO:0009228">
    <property type="term" value="P:thiamine biosynthetic process"/>
    <property type="evidence" value="ECO:0007669"/>
    <property type="project" value="UniProtKB-KW"/>
</dbReference>
<dbReference type="Pfam" id="PF09084">
    <property type="entry name" value="NMT1"/>
    <property type="match status" value="1"/>
</dbReference>
<evidence type="ECO:0000313" key="13">
    <source>
        <dbReference type="EMBL" id="SVC98253.1"/>
    </source>
</evidence>
<dbReference type="SUPFAM" id="SSF53850">
    <property type="entry name" value="Periplasmic binding protein-like II"/>
    <property type="match status" value="1"/>
</dbReference>
<comment type="subunit">
    <text evidence="4">Homodimer.</text>
</comment>
<accession>A0A382RKN7</accession>
<evidence type="ECO:0000256" key="3">
    <source>
        <dbReference type="ARBA" id="ARBA00009406"/>
    </source>
</evidence>
<evidence type="ECO:0000256" key="10">
    <source>
        <dbReference type="ARBA" id="ARBA00033171"/>
    </source>
</evidence>
<evidence type="ECO:0000256" key="5">
    <source>
        <dbReference type="ARBA" id="ARBA00022679"/>
    </source>
</evidence>
<comment type="catalytic activity">
    <reaction evidence="11">
        <text>N(6)-(pyridoxal phosphate)-L-lysyl-[4-amino-5-hydroxymethyl-2-methylpyrimidine phosphate synthase] + L-histidyl-[4-amino-5-hydroxymethyl-2-methylpyrimidine phosphate synthase] + 2 Fe(3+) + 4 H2O = L-lysyl-[4-amino-5-hydroxymethyl-2-methylpyrimidine phosphate synthase] + (2S)-2-amino-5-hydroxy-4-oxopentanoyl-[4-amino-5-hydroxymethyl-2-methylpyrimidine phosphate synthase] + 4-amino-2-methyl-5-(phosphooxymethyl)pyrimidine + 3-oxopropanoate + 2 Fe(2+) + 2 H(+)</text>
        <dbReference type="Rhea" id="RHEA:65756"/>
        <dbReference type="Rhea" id="RHEA-COMP:16892"/>
        <dbReference type="Rhea" id="RHEA-COMP:16893"/>
        <dbReference type="Rhea" id="RHEA-COMP:16894"/>
        <dbReference type="Rhea" id="RHEA-COMP:16895"/>
        <dbReference type="ChEBI" id="CHEBI:15377"/>
        <dbReference type="ChEBI" id="CHEBI:15378"/>
        <dbReference type="ChEBI" id="CHEBI:29033"/>
        <dbReference type="ChEBI" id="CHEBI:29034"/>
        <dbReference type="ChEBI" id="CHEBI:29969"/>
        <dbReference type="ChEBI" id="CHEBI:29979"/>
        <dbReference type="ChEBI" id="CHEBI:33190"/>
        <dbReference type="ChEBI" id="CHEBI:58354"/>
        <dbReference type="ChEBI" id="CHEBI:143915"/>
        <dbReference type="ChEBI" id="CHEBI:157692"/>
    </reaction>
    <physiologicalReaction direction="left-to-right" evidence="11">
        <dbReference type="Rhea" id="RHEA:65757"/>
    </physiologicalReaction>
</comment>
<evidence type="ECO:0000256" key="7">
    <source>
        <dbReference type="ARBA" id="ARBA00022898"/>
    </source>
</evidence>
<feature type="non-terminal residue" evidence="13">
    <location>
        <position position="279"/>
    </location>
</feature>
<evidence type="ECO:0000256" key="1">
    <source>
        <dbReference type="ARBA" id="ARBA00003469"/>
    </source>
</evidence>
<evidence type="ECO:0000256" key="8">
    <source>
        <dbReference type="ARBA" id="ARBA00022977"/>
    </source>
</evidence>
<dbReference type="InterPro" id="IPR015168">
    <property type="entry name" value="SsuA/THI5"/>
</dbReference>
<proteinExistence type="inferred from homology"/>
<keyword evidence="7" id="KW-0663">Pyridoxal phosphate</keyword>
<evidence type="ECO:0000256" key="9">
    <source>
        <dbReference type="ARBA" id="ARBA00023004"/>
    </source>
</evidence>
<comment type="function">
    <text evidence="1">Responsible for the formation of the pyrimidine heterocycle in the thiamine biosynthesis pathway. Catalyzes the formation of hydroxymethylpyrimidine phosphate (HMP-P) from histidine and pyridoxal phosphate (PLP). The protein uses PLP and the active site histidine to form HMP-P, generating an inactive enzyme. The enzyme can only undergo a single turnover, which suggests it is a suicide enzyme.</text>
</comment>